<dbReference type="InterPro" id="IPR019410">
    <property type="entry name" value="Methyltransf_16"/>
</dbReference>
<dbReference type="OrthoDB" id="413520at2759"/>
<dbReference type="GeneID" id="39577440"/>
<sequence>MHYIRFLRPPSLSHTRGDVSAVSISFTITTDLGDSFLSPEDPIKLKAGIYEAAADAGGRKPGPADIKASRILEWHPGTRVLKSDLNLPKTSVSLRVFVFPTAQSWAGSTWDVVNSLNHADSGRIMPAWADVHSPGTDSPHVSVRRLRIGREDSLMCLDLEEDIGESIARHIWDAGLVAASLLLHNEAPPVKDPCLPRLRQRLASGQPLNVLELGCGVGILGLAMASSLSKSARPRSLVLLTDLPDAQERALANISRRFLPSSPGTTCPTEFESLDWEEGRQGTFGPRVRSRPWPLIVLSDCTYNVDMLPALVGTLSALHQANTTWRDVLGSSSTTWVLLATKPRHSSEEVLHGLMASQGWSVIEKEALPLPVIGQDMVSVELYVLER</sequence>
<proteinExistence type="predicted"/>
<accession>A0A3N2Q7D1</accession>
<name>A0A3N2Q7D1_SODAK</name>
<dbReference type="RefSeq" id="XP_028470341.1">
    <property type="nucleotide sequence ID" value="XM_028608962.1"/>
</dbReference>
<dbReference type="GO" id="GO:0008757">
    <property type="term" value="F:S-adenosylmethionine-dependent methyltransferase activity"/>
    <property type="evidence" value="ECO:0007669"/>
    <property type="project" value="UniProtKB-ARBA"/>
</dbReference>
<evidence type="ECO:0000313" key="1">
    <source>
        <dbReference type="EMBL" id="ROT42535.1"/>
    </source>
</evidence>
<dbReference type="Gene3D" id="3.40.50.150">
    <property type="entry name" value="Vaccinia Virus protein VP39"/>
    <property type="match status" value="1"/>
</dbReference>
<organism evidence="1 2">
    <name type="scientific">Sodiomyces alkalinus (strain CBS 110278 / VKM F-3762 / F11)</name>
    <name type="common">Alkaliphilic filamentous fungus</name>
    <dbReference type="NCBI Taxonomy" id="1314773"/>
    <lineage>
        <taxon>Eukaryota</taxon>
        <taxon>Fungi</taxon>
        <taxon>Dikarya</taxon>
        <taxon>Ascomycota</taxon>
        <taxon>Pezizomycotina</taxon>
        <taxon>Sordariomycetes</taxon>
        <taxon>Hypocreomycetidae</taxon>
        <taxon>Glomerellales</taxon>
        <taxon>Plectosphaerellaceae</taxon>
        <taxon>Sodiomyces</taxon>
    </lineage>
</organism>
<dbReference type="EMBL" id="ML119051">
    <property type="protein sequence ID" value="ROT42535.1"/>
    <property type="molecule type" value="Genomic_DNA"/>
</dbReference>
<gene>
    <name evidence="1" type="ORF">SODALDRAFT_303916</name>
</gene>
<dbReference type="PANTHER" id="PTHR14614:SF132">
    <property type="entry name" value="PROTEIN-LYSINE METHYLTRANSFERASE C42C1.13"/>
    <property type="match status" value="1"/>
</dbReference>
<dbReference type="PANTHER" id="PTHR14614">
    <property type="entry name" value="HEPATOCELLULAR CARCINOMA-ASSOCIATED ANTIGEN"/>
    <property type="match status" value="1"/>
</dbReference>
<dbReference type="Proteomes" id="UP000272025">
    <property type="component" value="Unassembled WGS sequence"/>
</dbReference>
<dbReference type="STRING" id="1314773.A0A3N2Q7D1"/>
<dbReference type="Pfam" id="PF10294">
    <property type="entry name" value="Methyltransf_16"/>
    <property type="match status" value="1"/>
</dbReference>
<dbReference type="InterPro" id="IPR029063">
    <property type="entry name" value="SAM-dependent_MTases_sf"/>
</dbReference>
<evidence type="ECO:0000313" key="2">
    <source>
        <dbReference type="Proteomes" id="UP000272025"/>
    </source>
</evidence>
<dbReference type="SUPFAM" id="SSF53335">
    <property type="entry name" value="S-adenosyl-L-methionine-dependent methyltransferases"/>
    <property type="match status" value="1"/>
</dbReference>
<keyword evidence="2" id="KW-1185">Reference proteome</keyword>
<dbReference type="GO" id="GO:0005829">
    <property type="term" value="C:cytosol"/>
    <property type="evidence" value="ECO:0007669"/>
    <property type="project" value="TreeGrafter"/>
</dbReference>
<reference evidence="1 2" key="1">
    <citation type="journal article" date="2018" name="Mol. Ecol.">
        <title>The obligate alkalophilic soda-lake fungus Sodiomyces alkalinus has shifted to a protein diet.</title>
        <authorList>
            <person name="Grum-Grzhimaylo A.A."/>
            <person name="Falkoski D.L."/>
            <person name="van den Heuvel J."/>
            <person name="Valero-Jimenez C.A."/>
            <person name="Min B."/>
            <person name="Choi I.G."/>
            <person name="Lipzen A."/>
            <person name="Daum C.G."/>
            <person name="Aanen D.K."/>
            <person name="Tsang A."/>
            <person name="Henrissat B."/>
            <person name="Bilanenko E.N."/>
            <person name="de Vries R.P."/>
            <person name="van Kan J.A.L."/>
            <person name="Grigoriev I.V."/>
            <person name="Debets A.J.M."/>
        </authorList>
    </citation>
    <scope>NUCLEOTIDE SEQUENCE [LARGE SCALE GENOMIC DNA]</scope>
    <source>
        <strain evidence="1 2">F11</strain>
    </source>
</reference>
<protein>
    <submittedName>
        <fullName evidence="1">Uncharacterized protein</fullName>
    </submittedName>
</protein>
<dbReference type="AlphaFoldDB" id="A0A3N2Q7D1"/>